<dbReference type="Gene3D" id="3.60.10.10">
    <property type="entry name" value="Endonuclease/exonuclease/phosphatase"/>
    <property type="match status" value="1"/>
</dbReference>
<dbReference type="AlphaFoldDB" id="A0AAW1U8D9"/>
<keyword evidence="1" id="KW-0175">Coiled coil</keyword>
<proteinExistence type="predicted"/>
<feature type="region of interest" description="Disordered" evidence="2">
    <location>
        <begin position="139"/>
        <end position="179"/>
    </location>
</feature>
<dbReference type="InterPro" id="IPR036691">
    <property type="entry name" value="Endo/exonu/phosph_ase_sf"/>
</dbReference>
<organism evidence="3 4">
    <name type="scientific">Henosepilachna vigintioctopunctata</name>
    <dbReference type="NCBI Taxonomy" id="420089"/>
    <lineage>
        <taxon>Eukaryota</taxon>
        <taxon>Metazoa</taxon>
        <taxon>Ecdysozoa</taxon>
        <taxon>Arthropoda</taxon>
        <taxon>Hexapoda</taxon>
        <taxon>Insecta</taxon>
        <taxon>Pterygota</taxon>
        <taxon>Neoptera</taxon>
        <taxon>Endopterygota</taxon>
        <taxon>Coleoptera</taxon>
        <taxon>Polyphaga</taxon>
        <taxon>Cucujiformia</taxon>
        <taxon>Coccinelloidea</taxon>
        <taxon>Coccinellidae</taxon>
        <taxon>Epilachninae</taxon>
        <taxon>Epilachnini</taxon>
        <taxon>Henosepilachna</taxon>
    </lineage>
</organism>
<keyword evidence="4" id="KW-1185">Reference proteome</keyword>
<gene>
    <name evidence="3" type="ORF">WA026_009382</name>
</gene>
<feature type="non-terminal residue" evidence="3">
    <location>
        <position position="374"/>
    </location>
</feature>
<feature type="coiled-coil region" evidence="1">
    <location>
        <begin position="59"/>
        <end position="93"/>
    </location>
</feature>
<evidence type="ECO:0000313" key="3">
    <source>
        <dbReference type="EMBL" id="KAK9875579.1"/>
    </source>
</evidence>
<sequence>MDTSKLKSELMKLNKDVLIDIIITKCVPLKVSVSENLRNFVKNRCEECADELPDTCDDILHIENEVDQLKCSLRIANTEKKSLKRLVQELEKTTTYQETIISLLKGGAQKFEESLQAKTDVATTTEYSRAPTMFVQTPSTVRKSNVKMNSRGRQPTEGARPGRGRREVIQGNSQPNSSLSFAGAVKRAWLHIGRAKIGTQPHHIADYLKSRFPDNTFTVEMLPKRDDALSVSFKVSTEIELLTEMNNPEIWPIGITVKRYKFFGGYRQLNNDTPIKHSSIRLLNLNLRSMRNKIEDLDVFLRSVNYPEIICVTESWLCSEDVPGLFVRNYRVASYYCREKLVGGGVLILLREDVTYSKLTIDPRLLASQYFETA</sequence>
<evidence type="ECO:0000256" key="2">
    <source>
        <dbReference type="SAM" id="MobiDB-lite"/>
    </source>
</evidence>
<comment type="caution">
    <text evidence="3">The sequence shown here is derived from an EMBL/GenBank/DDBJ whole genome shotgun (WGS) entry which is preliminary data.</text>
</comment>
<accession>A0AAW1U8D9</accession>
<dbReference type="SUPFAM" id="SSF56219">
    <property type="entry name" value="DNase I-like"/>
    <property type="match status" value="1"/>
</dbReference>
<reference evidence="3 4" key="1">
    <citation type="submission" date="2023-03" db="EMBL/GenBank/DDBJ databases">
        <title>Genome insight into feeding habits of ladybird beetles.</title>
        <authorList>
            <person name="Li H.-S."/>
            <person name="Huang Y.-H."/>
            <person name="Pang H."/>
        </authorList>
    </citation>
    <scope>NUCLEOTIDE SEQUENCE [LARGE SCALE GENOMIC DNA]</scope>
    <source>
        <strain evidence="3">SYSU_2023b</strain>
        <tissue evidence="3">Whole body</tissue>
    </source>
</reference>
<dbReference type="Proteomes" id="UP001431783">
    <property type="component" value="Unassembled WGS sequence"/>
</dbReference>
<protein>
    <submittedName>
        <fullName evidence="3">Uncharacterized protein</fullName>
    </submittedName>
</protein>
<name>A0AAW1U8D9_9CUCU</name>
<evidence type="ECO:0000256" key="1">
    <source>
        <dbReference type="SAM" id="Coils"/>
    </source>
</evidence>
<feature type="compositionally biased region" description="Polar residues" evidence="2">
    <location>
        <begin position="139"/>
        <end position="153"/>
    </location>
</feature>
<dbReference type="EMBL" id="JARQZJ010000034">
    <property type="protein sequence ID" value="KAK9875579.1"/>
    <property type="molecule type" value="Genomic_DNA"/>
</dbReference>
<feature type="compositionally biased region" description="Polar residues" evidence="2">
    <location>
        <begin position="170"/>
        <end position="179"/>
    </location>
</feature>
<evidence type="ECO:0000313" key="4">
    <source>
        <dbReference type="Proteomes" id="UP001431783"/>
    </source>
</evidence>